<dbReference type="InterPro" id="IPR039844">
    <property type="entry name" value="URB1"/>
</dbReference>
<dbReference type="Proteomes" id="UP000663838">
    <property type="component" value="Unassembled WGS sequence"/>
</dbReference>
<organism evidence="3 5">
    <name type="scientific">Rotaria socialis</name>
    <dbReference type="NCBI Taxonomy" id="392032"/>
    <lineage>
        <taxon>Eukaryota</taxon>
        <taxon>Metazoa</taxon>
        <taxon>Spiralia</taxon>
        <taxon>Gnathifera</taxon>
        <taxon>Rotifera</taxon>
        <taxon>Eurotatoria</taxon>
        <taxon>Bdelloidea</taxon>
        <taxon>Philodinida</taxon>
        <taxon>Philodinidae</taxon>
        <taxon>Rotaria</taxon>
    </lineage>
</organism>
<reference evidence="3" key="1">
    <citation type="submission" date="2021-02" db="EMBL/GenBank/DDBJ databases">
        <authorList>
            <person name="Nowell W R."/>
        </authorList>
    </citation>
    <scope>NUCLEOTIDE SEQUENCE</scope>
</reference>
<dbReference type="Pfam" id="PF11707">
    <property type="entry name" value="Npa1"/>
    <property type="match status" value="1"/>
</dbReference>
<dbReference type="InterPro" id="IPR021714">
    <property type="entry name" value="URB1_N"/>
</dbReference>
<dbReference type="GO" id="GO:0005730">
    <property type="term" value="C:nucleolus"/>
    <property type="evidence" value="ECO:0007669"/>
    <property type="project" value="TreeGrafter"/>
</dbReference>
<evidence type="ECO:0000259" key="2">
    <source>
        <dbReference type="Pfam" id="PF11707"/>
    </source>
</evidence>
<dbReference type="Proteomes" id="UP000663865">
    <property type="component" value="Unassembled WGS sequence"/>
</dbReference>
<evidence type="ECO:0000313" key="4">
    <source>
        <dbReference type="EMBL" id="CAF4918350.1"/>
    </source>
</evidence>
<protein>
    <recommendedName>
        <fullName evidence="2">URB1 N-terminal domain-containing protein</fullName>
    </recommendedName>
</protein>
<keyword evidence="1" id="KW-0812">Transmembrane</keyword>
<dbReference type="AlphaFoldDB" id="A0A817WW77"/>
<feature type="domain" description="URB1 N-terminal" evidence="2">
    <location>
        <begin position="20"/>
        <end position="71"/>
    </location>
</feature>
<dbReference type="PANTHER" id="PTHR13500">
    <property type="entry name" value="NUCLEOLAR PRERIBOSOMAL-ASSOCIATED PROTEIN 1"/>
    <property type="match status" value="1"/>
</dbReference>
<dbReference type="EMBL" id="CAJOBS010007027">
    <property type="protein sequence ID" value="CAF4918350.1"/>
    <property type="molecule type" value="Genomic_DNA"/>
</dbReference>
<accession>A0A817WW77</accession>
<evidence type="ECO:0000313" key="5">
    <source>
        <dbReference type="Proteomes" id="UP000663865"/>
    </source>
</evidence>
<evidence type="ECO:0000256" key="1">
    <source>
        <dbReference type="SAM" id="Phobius"/>
    </source>
</evidence>
<dbReference type="GO" id="GO:0000466">
    <property type="term" value="P:maturation of 5.8S rRNA from tricistronic rRNA transcript (SSU-rRNA, 5.8S rRNA, LSU-rRNA)"/>
    <property type="evidence" value="ECO:0007669"/>
    <property type="project" value="TreeGrafter"/>
</dbReference>
<name>A0A817WW77_9BILA</name>
<comment type="caution">
    <text evidence="3">The sequence shown here is derived from an EMBL/GenBank/DDBJ whole genome shotgun (WGS) entry which is preliminary data.</text>
</comment>
<dbReference type="GO" id="GO:0000463">
    <property type="term" value="P:maturation of LSU-rRNA from tricistronic rRNA transcript (SSU-rRNA, 5.8S rRNA, LSU-rRNA)"/>
    <property type="evidence" value="ECO:0007669"/>
    <property type="project" value="TreeGrafter"/>
</dbReference>
<keyword evidence="1" id="KW-1133">Transmembrane helix</keyword>
<proteinExistence type="predicted"/>
<keyword evidence="1" id="KW-0472">Membrane</keyword>
<sequence length="191" mass="21786">MLFKCTTPGKVKYADFCNPKNWILAVLTPKLNQEGSLQVELLSGILHACHELIPIYLHKVPMSLEPRYSHRCLENVAFFCVVLNCTVHVGVPTQPPLLVTLLFHVCSPKHLLRANFARGLAMASSPVIMFFTASLLVRIVERVNTTLTDLENSITWWIMRDPETCSRWTILRQDFSAQVLKQIPEFHMVID</sequence>
<dbReference type="EMBL" id="CAJNYV010000404">
    <property type="protein sequence ID" value="CAF3359999.1"/>
    <property type="molecule type" value="Genomic_DNA"/>
</dbReference>
<evidence type="ECO:0000313" key="3">
    <source>
        <dbReference type="EMBL" id="CAF3359999.1"/>
    </source>
</evidence>
<dbReference type="PANTHER" id="PTHR13500:SF0">
    <property type="entry name" value="NUCLEOLAR PRE-RIBOSOMAL-ASSOCIATED PROTEIN 1"/>
    <property type="match status" value="1"/>
</dbReference>
<feature type="transmembrane region" description="Helical" evidence="1">
    <location>
        <begin position="116"/>
        <end position="137"/>
    </location>
</feature>
<feature type="transmembrane region" description="Helical" evidence="1">
    <location>
        <begin position="72"/>
        <end position="91"/>
    </location>
</feature>
<gene>
    <name evidence="3" type="ORF">KIK155_LOCUS4402</name>
    <name evidence="4" type="ORF">TOA249_LOCUS31913</name>
</gene>